<gene>
    <name evidence="1" type="ORF">DPMN_084497</name>
</gene>
<reference evidence="1" key="1">
    <citation type="journal article" date="2019" name="bioRxiv">
        <title>The Genome of the Zebra Mussel, Dreissena polymorpha: A Resource for Invasive Species Research.</title>
        <authorList>
            <person name="McCartney M.A."/>
            <person name="Auch B."/>
            <person name="Kono T."/>
            <person name="Mallez S."/>
            <person name="Zhang Y."/>
            <person name="Obille A."/>
            <person name="Becker A."/>
            <person name="Abrahante J.E."/>
            <person name="Garbe J."/>
            <person name="Badalamenti J.P."/>
            <person name="Herman A."/>
            <person name="Mangelson H."/>
            <person name="Liachko I."/>
            <person name="Sullivan S."/>
            <person name="Sone E.D."/>
            <person name="Koren S."/>
            <person name="Silverstein K.A.T."/>
            <person name="Beckman K.B."/>
            <person name="Gohl D.M."/>
        </authorList>
    </citation>
    <scope>NUCLEOTIDE SEQUENCE</scope>
    <source>
        <strain evidence="1">Duluth1</strain>
        <tissue evidence="1">Whole animal</tissue>
    </source>
</reference>
<keyword evidence="2" id="KW-1185">Reference proteome</keyword>
<comment type="caution">
    <text evidence="1">The sequence shown here is derived from an EMBL/GenBank/DDBJ whole genome shotgun (WGS) entry which is preliminary data.</text>
</comment>
<name>A0A9D4BJB2_DREPO</name>
<accession>A0A9D4BJB2</accession>
<dbReference type="Proteomes" id="UP000828390">
    <property type="component" value="Unassembled WGS sequence"/>
</dbReference>
<dbReference type="EMBL" id="JAIWYP010000016">
    <property type="protein sequence ID" value="KAH3697012.1"/>
    <property type="molecule type" value="Genomic_DNA"/>
</dbReference>
<dbReference type="AlphaFoldDB" id="A0A9D4BJB2"/>
<evidence type="ECO:0000313" key="1">
    <source>
        <dbReference type="EMBL" id="KAH3697012.1"/>
    </source>
</evidence>
<sequence>MPPAPSELMAIIRCKCKTNCDIKRRSCRKHGFECSIACKECTGSSCSNSLQNELDVSDTDV</sequence>
<reference evidence="1" key="2">
    <citation type="submission" date="2020-11" db="EMBL/GenBank/DDBJ databases">
        <authorList>
            <person name="McCartney M.A."/>
            <person name="Auch B."/>
            <person name="Kono T."/>
            <person name="Mallez S."/>
            <person name="Becker A."/>
            <person name="Gohl D.M."/>
            <person name="Silverstein K.A.T."/>
            <person name="Koren S."/>
            <person name="Bechman K.B."/>
            <person name="Herman A."/>
            <person name="Abrahante J.E."/>
            <person name="Garbe J."/>
        </authorList>
    </citation>
    <scope>NUCLEOTIDE SEQUENCE</scope>
    <source>
        <strain evidence="1">Duluth1</strain>
        <tissue evidence="1">Whole animal</tissue>
    </source>
</reference>
<protein>
    <submittedName>
        <fullName evidence="1">Uncharacterized protein</fullName>
    </submittedName>
</protein>
<evidence type="ECO:0000313" key="2">
    <source>
        <dbReference type="Proteomes" id="UP000828390"/>
    </source>
</evidence>
<organism evidence="1 2">
    <name type="scientific">Dreissena polymorpha</name>
    <name type="common">Zebra mussel</name>
    <name type="synonym">Mytilus polymorpha</name>
    <dbReference type="NCBI Taxonomy" id="45954"/>
    <lineage>
        <taxon>Eukaryota</taxon>
        <taxon>Metazoa</taxon>
        <taxon>Spiralia</taxon>
        <taxon>Lophotrochozoa</taxon>
        <taxon>Mollusca</taxon>
        <taxon>Bivalvia</taxon>
        <taxon>Autobranchia</taxon>
        <taxon>Heteroconchia</taxon>
        <taxon>Euheterodonta</taxon>
        <taxon>Imparidentia</taxon>
        <taxon>Neoheterodontei</taxon>
        <taxon>Myida</taxon>
        <taxon>Dreissenoidea</taxon>
        <taxon>Dreissenidae</taxon>
        <taxon>Dreissena</taxon>
    </lineage>
</organism>
<proteinExistence type="predicted"/>